<protein>
    <submittedName>
        <fullName evidence="1">Uncharacterized protein</fullName>
    </submittedName>
</protein>
<dbReference type="AlphaFoldDB" id="A0A1Y0AZQ5"/>
<dbReference type="EMBL" id="KY774314">
    <property type="protein sequence ID" value="ART30630.1"/>
    <property type="molecule type" value="Genomic_DNA"/>
</dbReference>
<organism evidence="1">
    <name type="scientific">Utricularia reniformis</name>
    <dbReference type="NCBI Taxonomy" id="192314"/>
    <lineage>
        <taxon>Eukaryota</taxon>
        <taxon>Viridiplantae</taxon>
        <taxon>Streptophyta</taxon>
        <taxon>Embryophyta</taxon>
        <taxon>Tracheophyta</taxon>
        <taxon>Spermatophyta</taxon>
        <taxon>Magnoliopsida</taxon>
        <taxon>eudicotyledons</taxon>
        <taxon>Gunneridae</taxon>
        <taxon>Pentapetalae</taxon>
        <taxon>asterids</taxon>
        <taxon>lamiids</taxon>
        <taxon>Lamiales</taxon>
        <taxon>Lentibulariaceae</taxon>
        <taxon>Utricularia</taxon>
    </lineage>
</organism>
<name>A0A1Y0AZQ5_9LAMI</name>
<sequence length="42" mass="5019">MAPMLYPEKTFINICDVLIHHVKREATHLADRVRTAYFFLKE</sequence>
<evidence type="ECO:0000313" key="1">
    <source>
        <dbReference type="EMBL" id="ART30630.1"/>
    </source>
</evidence>
<accession>A0A1Y0AZQ5</accession>
<geneLocation type="mitochondrion" evidence="1"/>
<reference evidence="1" key="1">
    <citation type="submission" date="2017-03" db="EMBL/GenBank/DDBJ databases">
        <title>The mitochondrial genome of the carnivorous plant Utricularia reniformis (Lentibulariaceae): structure, comparative analysis and evolutionary landmarks.</title>
        <authorList>
            <person name="Silva S.R."/>
            <person name="Alvarenga D.O."/>
            <person name="Michael T.P."/>
            <person name="Miranda V.F.O."/>
            <person name="Varani A.M."/>
        </authorList>
    </citation>
    <scope>NUCLEOTIDE SEQUENCE</scope>
</reference>
<keyword evidence="1" id="KW-0496">Mitochondrion</keyword>
<gene>
    <name evidence="1" type="ORF">AEK19_MT0358</name>
</gene>
<proteinExistence type="predicted"/>